<dbReference type="SUPFAM" id="SSF52833">
    <property type="entry name" value="Thioredoxin-like"/>
    <property type="match status" value="1"/>
</dbReference>
<organism evidence="1">
    <name type="scientific">Acidithiobacillus sulfuriphilus</name>
    <dbReference type="NCBI Taxonomy" id="1867749"/>
    <lineage>
        <taxon>Bacteria</taxon>
        <taxon>Pseudomonadati</taxon>
        <taxon>Pseudomonadota</taxon>
        <taxon>Acidithiobacillia</taxon>
        <taxon>Acidithiobacillales</taxon>
        <taxon>Acidithiobacillaceae</taxon>
        <taxon>Acidithiobacillus</taxon>
    </lineage>
</organism>
<dbReference type="CDD" id="cd02980">
    <property type="entry name" value="TRX_Fd_family"/>
    <property type="match status" value="1"/>
</dbReference>
<dbReference type="Gene3D" id="3.40.30.10">
    <property type="entry name" value="Glutaredoxin"/>
    <property type="match status" value="1"/>
</dbReference>
<gene>
    <name evidence="1" type="ORF">EC580_05100</name>
</gene>
<comment type="caution">
    <text evidence="1">The sequence shown here is derived from an EMBL/GenBank/DDBJ whole genome shotgun (WGS) entry which is preliminary data.</text>
</comment>
<dbReference type="InterPro" id="IPR036249">
    <property type="entry name" value="Thioredoxin-like_sf"/>
</dbReference>
<reference evidence="1" key="1">
    <citation type="submission" date="2018-10" db="EMBL/GenBank/DDBJ databases">
        <title>Acidithiobacillus sulfuriphilus sp. nov.: an extremely acidophilic sulfur-oxidizing chemolithotroph isolated from a neutral pH environment.</title>
        <authorList>
            <person name="Falagan C."/>
            <person name="Moya-Beltran A."/>
            <person name="Quatrini R."/>
            <person name="Johnson D.B."/>
        </authorList>
    </citation>
    <scope>NUCLEOTIDE SEQUENCE [LARGE SCALE GENOMIC DNA]</scope>
    <source>
        <strain evidence="1">CJ-2</strain>
    </source>
</reference>
<proteinExistence type="predicted"/>
<dbReference type="OrthoDB" id="9800597at2"/>
<sequence length="111" mass="12247">MAKPERHVFVCMQSRPSGHPKGSCAGKGSVDLFRAFQNAFEARKLWGRFALTNCGCLGPCETGPNVLVYPDGILYANVGENDIEVIITEHLLAGQPVRRLYPSEEIWPNDS</sequence>
<dbReference type="AlphaFoldDB" id="A0A3M8RA63"/>
<name>A0A3M8RA63_9PROT</name>
<evidence type="ECO:0000313" key="1">
    <source>
        <dbReference type="EMBL" id="RNF65399.1"/>
    </source>
</evidence>
<protein>
    <submittedName>
        <fullName evidence="1">(2Fe-2S) ferredoxin domain-containing protein</fullName>
    </submittedName>
</protein>
<dbReference type="EMBL" id="RIZI01000144">
    <property type="protein sequence ID" value="RNF65399.1"/>
    <property type="molecule type" value="Genomic_DNA"/>
</dbReference>
<accession>A0A3M8RA63</accession>